<feature type="domain" description="Glycosyl transferase family 1" evidence="1">
    <location>
        <begin position="172"/>
        <end position="322"/>
    </location>
</feature>
<dbReference type="AlphaFoldDB" id="A0A510XC97"/>
<dbReference type="RefSeq" id="WP_146803660.1">
    <property type="nucleotide sequence ID" value="NZ_BJUK01000033.1"/>
</dbReference>
<dbReference type="InterPro" id="IPR001296">
    <property type="entry name" value="Glyco_trans_1"/>
</dbReference>
<gene>
    <name evidence="2" type="ORF">HPA02_26100</name>
</gene>
<dbReference type="SUPFAM" id="SSF53756">
    <property type="entry name" value="UDP-Glycosyltransferase/glycogen phosphorylase"/>
    <property type="match status" value="1"/>
</dbReference>
<dbReference type="CDD" id="cd03801">
    <property type="entry name" value="GT4_PimA-like"/>
    <property type="match status" value="1"/>
</dbReference>
<comment type="caution">
    <text evidence="2">The sequence shown here is derived from an EMBL/GenBank/DDBJ whole genome shotgun (WGS) entry which is preliminary data.</text>
</comment>
<name>A0A510XC97_9GAMM</name>
<keyword evidence="2" id="KW-0808">Transferase</keyword>
<dbReference type="GO" id="GO:0016757">
    <property type="term" value="F:glycosyltransferase activity"/>
    <property type="evidence" value="ECO:0007669"/>
    <property type="project" value="InterPro"/>
</dbReference>
<dbReference type="Proteomes" id="UP000321275">
    <property type="component" value="Unassembled WGS sequence"/>
</dbReference>
<dbReference type="PANTHER" id="PTHR12526">
    <property type="entry name" value="GLYCOSYLTRANSFERASE"/>
    <property type="match status" value="1"/>
</dbReference>
<reference evidence="2 3" key="1">
    <citation type="submission" date="2019-07" db="EMBL/GenBank/DDBJ databases">
        <title>Whole genome shotgun sequence of Halomonas pacifica NBRC 102220.</title>
        <authorList>
            <person name="Hosoyama A."/>
            <person name="Uohara A."/>
            <person name="Ohji S."/>
            <person name="Ichikawa N."/>
        </authorList>
    </citation>
    <scope>NUCLEOTIDE SEQUENCE [LARGE SCALE GENOMIC DNA]</scope>
    <source>
        <strain evidence="2 3">NBRC 102220</strain>
    </source>
</reference>
<evidence type="ECO:0000313" key="2">
    <source>
        <dbReference type="EMBL" id="GEK48327.1"/>
    </source>
</evidence>
<accession>A0A510XC97</accession>
<dbReference type="PANTHER" id="PTHR12526:SF635">
    <property type="entry name" value="GLYCOSYL TRANSFERASE GROUP 1"/>
    <property type="match status" value="1"/>
</dbReference>
<dbReference type="Pfam" id="PF00534">
    <property type="entry name" value="Glycos_transf_1"/>
    <property type="match status" value="1"/>
</dbReference>
<dbReference type="OrthoDB" id="9802525at2"/>
<sequence>MRLLVTANHTPFIAGGADYHVQGLVAALRRQGHWVECLRLPFHYGEAQIRRQMHYVEGLEVVLPNDVRVDRVISLQFPGYGVSHPDHVVWLMHQHRACYELFDADTATPALTDLKPEVEAFDNRHLAAARRRFANSPRVAERLAQFNALHAEPLYHPPHQAEHFTCADDWGYVFYPSRLEPLKRQTLLIEALAECHRPVRLLLAGDGSQRGALEALIERRGLQERVALLGHISEAEKLTLYAHARAVAFPTHDEDYGYITLEAMLAAKPVITCSDSGGPLAFVRHGQTGWVSEPSPQALAAALDEAWAMPGRCQEMGRAGREAYQAQEIGWESVVARLLAE</sequence>
<dbReference type="GO" id="GO:1901135">
    <property type="term" value="P:carbohydrate derivative metabolic process"/>
    <property type="evidence" value="ECO:0007669"/>
    <property type="project" value="UniProtKB-ARBA"/>
</dbReference>
<dbReference type="Gene3D" id="3.40.50.2000">
    <property type="entry name" value="Glycogen Phosphorylase B"/>
    <property type="match status" value="1"/>
</dbReference>
<organism evidence="2 3">
    <name type="scientific">Bisbaumannia pacifica</name>
    <dbReference type="NCBI Taxonomy" id="77098"/>
    <lineage>
        <taxon>Bacteria</taxon>
        <taxon>Pseudomonadati</taxon>
        <taxon>Pseudomonadota</taxon>
        <taxon>Gammaproteobacteria</taxon>
        <taxon>Oceanospirillales</taxon>
        <taxon>Halomonadaceae</taxon>
        <taxon>Bisbaumannia</taxon>
    </lineage>
</organism>
<evidence type="ECO:0000259" key="1">
    <source>
        <dbReference type="Pfam" id="PF00534"/>
    </source>
</evidence>
<protein>
    <submittedName>
        <fullName evidence="2">Glycosyl transferase family 1</fullName>
    </submittedName>
</protein>
<evidence type="ECO:0000313" key="3">
    <source>
        <dbReference type="Proteomes" id="UP000321275"/>
    </source>
</evidence>
<proteinExistence type="predicted"/>
<dbReference type="EMBL" id="BJUK01000033">
    <property type="protein sequence ID" value="GEK48327.1"/>
    <property type="molecule type" value="Genomic_DNA"/>
</dbReference>
<keyword evidence="3" id="KW-1185">Reference proteome</keyword>